<dbReference type="AlphaFoldDB" id="A0A4Y9FCE0"/>
<proteinExistence type="predicted"/>
<organism evidence="1 2">
    <name type="scientific">Thermus tengchongensis</name>
    <dbReference type="NCBI Taxonomy" id="1214928"/>
    <lineage>
        <taxon>Bacteria</taxon>
        <taxon>Thermotogati</taxon>
        <taxon>Deinococcota</taxon>
        <taxon>Deinococci</taxon>
        <taxon>Thermales</taxon>
        <taxon>Thermaceae</taxon>
        <taxon>Thermus</taxon>
    </lineage>
</organism>
<name>A0A4Y9FCE0_9DEIN</name>
<evidence type="ECO:0000313" key="2">
    <source>
        <dbReference type="Proteomes" id="UP000297668"/>
    </source>
</evidence>
<dbReference type="EMBL" id="SJZF01000011">
    <property type="protein sequence ID" value="TFU26163.1"/>
    <property type="molecule type" value="Genomic_DNA"/>
</dbReference>
<evidence type="ECO:0000313" key="1">
    <source>
        <dbReference type="EMBL" id="TFU26163.1"/>
    </source>
</evidence>
<dbReference type="RefSeq" id="WP_135260280.1">
    <property type="nucleotide sequence ID" value="NZ_SJZF01000011.1"/>
</dbReference>
<protein>
    <submittedName>
        <fullName evidence="1">Uncharacterized protein</fullName>
    </submittedName>
</protein>
<accession>A0A4Y9FCE0</accession>
<comment type="caution">
    <text evidence="1">The sequence shown here is derived from an EMBL/GenBank/DDBJ whole genome shotgun (WGS) entry which is preliminary data.</text>
</comment>
<gene>
    <name evidence="1" type="ORF">E0687_07165</name>
</gene>
<reference evidence="1 2" key="1">
    <citation type="submission" date="2019-03" db="EMBL/GenBank/DDBJ databases">
        <title>Thermus tengchongensis species for the arsenic transformation mechanism.</title>
        <authorList>
            <person name="Yuan G.C."/>
        </authorList>
    </citation>
    <scope>NUCLEOTIDE SEQUENCE [LARGE SCALE GENOMIC DNA]</scope>
    <source>
        <strain evidence="1 2">15W</strain>
    </source>
</reference>
<dbReference type="Proteomes" id="UP000297668">
    <property type="component" value="Unassembled WGS sequence"/>
</dbReference>
<sequence length="79" mass="9246">MRHEDYFRPFSSWLADLEREVARQTWATPLFSGVTAQGWPYCPGVGRLAAFFRVPGGLVWWGERKGRAYWMWQPLKPGE</sequence>